<accession>A0A8S0WMV4</accession>
<evidence type="ECO:0000313" key="1">
    <source>
        <dbReference type="EMBL" id="CAA7261202.1"/>
    </source>
</evidence>
<sequence length="134" mass="14854">MSADTLQTSLATALMTSAQLDVIDSLTFPRLSFCWVLSVHPDLRPARNTLAHPIPPIRRRPLPRMSLGYGSRFRERASADRGAWRLDVFCYCKAAGSDATERWAPGMAWKTAANWVTGGGRARPSCVDDDWTDS</sequence>
<keyword evidence="2" id="KW-1185">Reference proteome</keyword>
<proteinExistence type="predicted"/>
<evidence type="ECO:0000313" key="2">
    <source>
        <dbReference type="Proteomes" id="UP000467700"/>
    </source>
</evidence>
<gene>
    <name evidence="1" type="ORF">AAE3_LOCUS3347</name>
</gene>
<reference evidence="1 2" key="1">
    <citation type="submission" date="2020-01" db="EMBL/GenBank/DDBJ databases">
        <authorList>
            <person name="Gupta K D."/>
        </authorList>
    </citation>
    <scope>NUCLEOTIDE SEQUENCE [LARGE SCALE GENOMIC DNA]</scope>
</reference>
<protein>
    <submittedName>
        <fullName evidence="1">Uncharacterized protein</fullName>
    </submittedName>
</protein>
<dbReference type="Proteomes" id="UP000467700">
    <property type="component" value="Unassembled WGS sequence"/>
</dbReference>
<organism evidence="1 2">
    <name type="scientific">Cyclocybe aegerita</name>
    <name type="common">Black poplar mushroom</name>
    <name type="synonym">Agrocybe aegerita</name>
    <dbReference type="NCBI Taxonomy" id="1973307"/>
    <lineage>
        <taxon>Eukaryota</taxon>
        <taxon>Fungi</taxon>
        <taxon>Dikarya</taxon>
        <taxon>Basidiomycota</taxon>
        <taxon>Agaricomycotina</taxon>
        <taxon>Agaricomycetes</taxon>
        <taxon>Agaricomycetidae</taxon>
        <taxon>Agaricales</taxon>
        <taxon>Agaricineae</taxon>
        <taxon>Bolbitiaceae</taxon>
        <taxon>Cyclocybe</taxon>
    </lineage>
</organism>
<name>A0A8S0WMV4_CYCAE</name>
<dbReference type="EMBL" id="CACVBS010000032">
    <property type="protein sequence ID" value="CAA7261202.1"/>
    <property type="molecule type" value="Genomic_DNA"/>
</dbReference>
<comment type="caution">
    <text evidence="1">The sequence shown here is derived from an EMBL/GenBank/DDBJ whole genome shotgun (WGS) entry which is preliminary data.</text>
</comment>
<dbReference type="AlphaFoldDB" id="A0A8S0WMV4"/>